<keyword evidence="3" id="KW-1185">Reference proteome</keyword>
<protein>
    <submittedName>
        <fullName evidence="2">Uncharacterized protein</fullName>
    </submittedName>
</protein>
<name>A0A178MTV3_9PROT</name>
<dbReference type="PROSITE" id="PS51257">
    <property type="entry name" value="PROKAR_LIPOPROTEIN"/>
    <property type="match status" value="1"/>
</dbReference>
<dbReference type="Proteomes" id="UP000078543">
    <property type="component" value="Unassembled WGS sequence"/>
</dbReference>
<keyword evidence="1" id="KW-0732">Signal</keyword>
<evidence type="ECO:0000256" key="1">
    <source>
        <dbReference type="SAM" id="SignalP"/>
    </source>
</evidence>
<accession>A0A178MTV3</accession>
<sequence length="80" mass="7500">MNRIALVLAMLATAASLAACGSSTGDRAISGGGIGAGVGALGGLLLGSPIEGALIGGAVGAGAGALTKEKDINLGKPIWR</sequence>
<feature type="chain" id="PRO_5008092239" evidence="1">
    <location>
        <begin position="19"/>
        <end position="80"/>
    </location>
</feature>
<dbReference type="STRING" id="1437059.A6A05_01325"/>
<dbReference type="EMBL" id="LWQU01000130">
    <property type="protein sequence ID" value="OAN51531.1"/>
    <property type="molecule type" value="Genomic_DNA"/>
</dbReference>
<proteinExistence type="predicted"/>
<comment type="caution">
    <text evidence="2">The sequence shown here is derived from an EMBL/GenBank/DDBJ whole genome shotgun (WGS) entry which is preliminary data.</text>
</comment>
<gene>
    <name evidence="2" type="ORF">A6A05_01325</name>
</gene>
<dbReference type="RefSeq" id="WP_068499412.1">
    <property type="nucleotide sequence ID" value="NZ_LWQU01000130.1"/>
</dbReference>
<evidence type="ECO:0000313" key="2">
    <source>
        <dbReference type="EMBL" id="OAN51531.1"/>
    </source>
</evidence>
<organism evidence="2 3">
    <name type="scientific">Magnetospirillum moscoviense</name>
    <dbReference type="NCBI Taxonomy" id="1437059"/>
    <lineage>
        <taxon>Bacteria</taxon>
        <taxon>Pseudomonadati</taxon>
        <taxon>Pseudomonadota</taxon>
        <taxon>Alphaproteobacteria</taxon>
        <taxon>Rhodospirillales</taxon>
        <taxon>Rhodospirillaceae</taxon>
        <taxon>Magnetospirillum</taxon>
    </lineage>
</organism>
<feature type="signal peptide" evidence="1">
    <location>
        <begin position="1"/>
        <end position="18"/>
    </location>
</feature>
<reference evidence="2 3" key="1">
    <citation type="submission" date="2016-04" db="EMBL/GenBank/DDBJ databases">
        <title>Draft genome sequence of freshwater magnetotactic bacteria Magnetospirillum marisnigri SP-1 and Magnetospirillum moscoviense BB-1.</title>
        <authorList>
            <person name="Koziaeva V."/>
            <person name="Dziuba M.V."/>
            <person name="Ivanov T.M."/>
            <person name="Kuznetsov B."/>
            <person name="Grouzdev D.S."/>
        </authorList>
    </citation>
    <scope>NUCLEOTIDE SEQUENCE [LARGE SCALE GENOMIC DNA]</scope>
    <source>
        <strain evidence="2 3">BB-1</strain>
    </source>
</reference>
<dbReference type="AlphaFoldDB" id="A0A178MTV3"/>
<evidence type="ECO:0000313" key="3">
    <source>
        <dbReference type="Proteomes" id="UP000078543"/>
    </source>
</evidence>